<dbReference type="Pfam" id="PF06969">
    <property type="entry name" value="HemN_C"/>
    <property type="match status" value="1"/>
</dbReference>
<name>A0A645C4T5_9ZZZZ</name>
<proteinExistence type="predicted"/>
<organism evidence="2">
    <name type="scientific">bioreactor metagenome</name>
    <dbReference type="NCBI Taxonomy" id="1076179"/>
    <lineage>
        <taxon>unclassified sequences</taxon>
        <taxon>metagenomes</taxon>
        <taxon>ecological metagenomes</taxon>
    </lineage>
</organism>
<evidence type="ECO:0000259" key="1">
    <source>
        <dbReference type="Pfam" id="PF06969"/>
    </source>
</evidence>
<dbReference type="InterPro" id="IPR058240">
    <property type="entry name" value="rSAM_sf"/>
</dbReference>
<evidence type="ECO:0000313" key="2">
    <source>
        <dbReference type="EMBL" id="MPM72639.1"/>
    </source>
</evidence>
<dbReference type="AlphaFoldDB" id="A0A645C4T5"/>
<dbReference type="SUPFAM" id="SSF102114">
    <property type="entry name" value="Radical SAM enzymes"/>
    <property type="match status" value="1"/>
</dbReference>
<gene>
    <name evidence="2" type="ORF">SDC9_119615</name>
</gene>
<protein>
    <recommendedName>
        <fullName evidence="1">HemN C-terminal domain-containing protein</fullName>
    </recommendedName>
</protein>
<comment type="caution">
    <text evidence="2">The sequence shown here is derived from an EMBL/GenBank/DDBJ whole genome shotgun (WGS) entry which is preliminary data.</text>
</comment>
<dbReference type="EMBL" id="VSSQ01024865">
    <property type="protein sequence ID" value="MPM72639.1"/>
    <property type="molecule type" value="Genomic_DNA"/>
</dbReference>
<sequence length="69" mass="8189">MFMGLRKINGVDINEFQKRFNKNIYKVYGKIIDKYLKDKLLILKDNKLYLSPRGIEVSNMIMSDFILTV</sequence>
<reference evidence="2" key="1">
    <citation type="submission" date="2019-08" db="EMBL/GenBank/DDBJ databases">
        <authorList>
            <person name="Kucharzyk K."/>
            <person name="Murdoch R.W."/>
            <person name="Higgins S."/>
            <person name="Loffler F."/>
        </authorList>
    </citation>
    <scope>NUCLEOTIDE SEQUENCE</scope>
</reference>
<dbReference type="InterPro" id="IPR010723">
    <property type="entry name" value="HemN_C"/>
</dbReference>
<feature type="domain" description="HemN C-terminal" evidence="1">
    <location>
        <begin position="1"/>
        <end position="55"/>
    </location>
</feature>
<accession>A0A645C4T5</accession>